<organism evidence="2 3">
    <name type="scientific">Actinomadura darangshiensis</name>
    <dbReference type="NCBI Taxonomy" id="705336"/>
    <lineage>
        <taxon>Bacteria</taxon>
        <taxon>Bacillati</taxon>
        <taxon>Actinomycetota</taxon>
        <taxon>Actinomycetes</taxon>
        <taxon>Streptosporangiales</taxon>
        <taxon>Thermomonosporaceae</taxon>
        <taxon>Actinomadura</taxon>
    </lineage>
</organism>
<dbReference type="OrthoDB" id="9798771at2"/>
<proteinExistence type="predicted"/>
<gene>
    <name evidence="2" type="ORF">E1293_46945</name>
</gene>
<name>A0A4R4ZL09_9ACTN</name>
<reference evidence="2 3" key="1">
    <citation type="submission" date="2019-03" db="EMBL/GenBank/DDBJ databases">
        <title>Draft genome sequences of novel Actinobacteria.</title>
        <authorList>
            <person name="Sahin N."/>
            <person name="Ay H."/>
            <person name="Saygin H."/>
        </authorList>
    </citation>
    <scope>NUCLEOTIDE SEQUENCE [LARGE SCALE GENOMIC DNA]</scope>
    <source>
        <strain evidence="2 3">DSM 45941</strain>
    </source>
</reference>
<dbReference type="EMBL" id="SMKY01000620">
    <property type="protein sequence ID" value="TDD58524.1"/>
    <property type="molecule type" value="Genomic_DNA"/>
</dbReference>
<keyword evidence="3" id="KW-1185">Reference proteome</keyword>
<dbReference type="SUPFAM" id="SSF51197">
    <property type="entry name" value="Clavaminate synthase-like"/>
    <property type="match status" value="1"/>
</dbReference>
<dbReference type="RefSeq" id="WP_132206620.1">
    <property type="nucleotide sequence ID" value="NZ_SMKY01000620.1"/>
</dbReference>
<evidence type="ECO:0000313" key="3">
    <source>
        <dbReference type="Proteomes" id="UP000295578"/>
    </source>
</evidence>
<comment type="caution">
    <text evidence="2">The sequence shown here is derived from an EMBL/GenBank/DDBJ whole genome shotgun (WGS) entry which is preliminary data.</text>
</comment>
<dbReference type="AlphaFoldDB" id="A0A4R4ZL09"/>
<dbReference type="Proteomes" id="UP000295578">
    <property type="component" value="Unassembled WGS sequence"/>
</dbReference>
<protein>
    <recommendedName>
        <fullName evidence="4">Phytanoyl-CoA dioxygenase</fullName>
    </recommendedName>
</protein>
<accession>A0A4R4ZL09</accession>
<evidence type="ECO:0008006" key="4">
    <source>
        <dbReference type="Google" id="ProtNLM"/>
    </source>
</evidence>
<sequence>MGSGYRILDEEQVEHFLDRGYVVINDCFSPEAAEKYTATIWTRLGYDRDDRSTWTEPATHLPAHREMDIKEFAPKAWDAVCDLVGGEDRIEQPYNWGDGFVVNLSQGSERPWEPASPQSPGWHKDGDFFRHFLDSPEQGLLTLVLWSDVRHQGGATFVAADSIAPIARFLAAHPEGILPTDFPYAELAGQCTEFAEATGRIGDVYLLHPYLLHAKSQNMLRLPRFITNPPVTLAEPMNFDRPNPSEFSLVERAVLRGLGVDHYTFTPTGERAEIVPERVLRQARMKTKEKARLAAQSSRPPGSHPDVKRRPPLLG</sequence>
<evidence type="ECO:0000256" key="1">
    <source>
        <dbReference type="SAM" id="MobiDB-lite"/>
    </source>
</evidence>
<evidence type="ECO:0000313" key="2">
    <source>
        <dbReference type="EMBL" id="TDD58524.1"/>
    </source>
</evidence>
<dbReference type="Gene3D" id="2.60.120.620">
    <property type="entry name" value="q2cbj1_9rhob like domain"/>
    <property type="match status" value="1"/>
</dbReference>
<feature type="region of interest" description="Disordered" evidence="1">
    <location>
        <begin position="286"/>
        <end position="315"/>
    </location>
</feature>